<accession>A0ACD1AAQ6</accession>
<protein>
    <submittedName>
        <fullName evidence="1">PRD domain-containing protein</fullName>
    </submittedName>
</protein>
<evidence type="ECO:0000313" key="1">
    <source>
        <dbReference type="EMBL" id="QOX63505.1"/>
    </source>
</evidence>
<sequence length="671" mass="76307">MVNKKTCELLTILIGSPGQSFKYDDLSRQLSVSTRSARNYMQDVTAFLREQELAHLVQVTSKGISFLGSNSDGSLIASRLIDRDFYLYKLSSEERICIIALKLLLTDKACTLSSLEKEFNASRVTLMKDMEQVRHLLSRYKIAVHSSTSQGYRLIATEKDRRELITRIVFHSAESFLQLGGKINIYAFFMNEVCFKDPVYQNLSEILQNAEDHFSAIISDARFEEILFTLKLAVARIKGGFLIAPDEAEEESVRRLSSFKVVEFIEARVSAAVGIIFPYNEKVWLTRKLYECHFYNLKSIEDNSCMQTHLVLINFLDQIGRALSIPLAEDVQLISQLSNHLKDMKKAYKNGVVLYNEFRDQILSEYSAYYSLVQKNCCTLEEHFGYRFSDDEIAYILLYLAVSVERYFEEDTIPRVIVVCHSGIGTANFLVEQLKANFNLRILASTASHKLSDTAKDRDFDLIISTIVLPDMTHRSIKVSPMLDDSDIIGLQRILLEIKKEKRRKRLYQRKLQEVNHIESEGRIRKLKEVFPLQNIILDAECSDWQEGIKLAASPLLAGGSIIEQYLSAIEASVIANGAYFVFCPGVALAHAGPGDGVNRFEISLVRLSTPVCFGHKINDPVHYILCFGSTTNPEDANIILKLMNFISLEGMLEELDTYRDEALLYRRIVG</sequence>
<name>A0ACD1AAQ6_9FIRM</name>
<organism evidence="1 2">
    <name type="scientific">Anoxybacterium hadale</name>
    <dbReference type="NCBI Taxonomy" id="3408580"/>
    <lineage>
        <taxon>Bacteria</taxon>
        <taxon>Bacillati</taxon>
        <taxon>Bacillota</taxon>
        <taxon>Clostridia</taxon>
        <taxon>Peptostreptococcales</taxon>
        <taxon>Anaerovoracaceae</taxon>
        <taxon>Anoxybacterium</taxon>
    </lineage>
</organism>
<evidence type="ECO:0000313" key="2">
    <source>
        <dbReference type="Proteomes" id="UP000594014"/>
    </source>
</evidence>
<dbReference type="EMBL" id="CP042469">
    <property type="protein sequence ID" value="QOX63505.1"/>
    <property type="molecule type" value="Genomic_DNA"/>
</dbReference>
<gene>
    <name evidence="1" type="ORF">FRZ06_09150</name>
</gene>
<dbReference type="Proteomes" id="UP000594014">
    <property type="component" value="Chromosome"/>
</dbReference>
<proteinExistence type="predicted"/>
<reference evidence="1" key="1">
    <citation type="submission" date="2019-08" db="EMBL/GenBank/DDBJ databases">
        <title>Genome sequence of Clostridiales bacterium MT110.</title>
        <authorList>
            <person name="Cao J."/>
        </authorList>
    </citation>
    <scope>NUCLEOTIDE SEQUENCE</scope>
    <source>
        <strain evidence="1">MT110</strain>
    </source>
</reference>
<keyword evidence="2" id="KW-1185">Reference proteome</keyword>